<dbReference type="RefSeq" id="WP_248667493.1">
    <property type="nucleotide sequence ID" value="NZ_JALPRX010000057.1"/>
</dbReference>
<feature type="compositionally biased region" description="Pro residues" evidence="1">
    <location>
        <begin position="179"/>
        <end position="211"/>
    </location>
</feature>
<name>A0A9X2BWX0_9PROT</name>
<sequence length="291" mass="30054">MPPPVPAWAPVWTPAWAPPGCPPAAARRPPRRTPTLHPFPTLARLLAGLGLVLLVACDDKSDQGHPAAPDLAARARQAAEEKLRSGAPEPGAVRFRAVQSWPQAIARTVAVCGQANLTGAADDAFIPFVSVVSFEGDAARVDQHFATSSPEATRVYIDIVTRCFEGGGPQSARQIASSPLPPLPNDPPRNFQPPAAAPPAPPPGTARPAAPPAAAAPSVAPAPMPPGGAQRVTLRQNGNLRSAPVGGSTVLQVVQRGTTLRVFGQAPGGWYQVGGSEPIGWIHGSLLDEGQ</sequence>
<organism evidence="3 4">
    <name type="scientific">Roseomonas acroporae</name>
    <dbReference type="NCBI Taxonomy" id="2937791"/>
    <lineage>
        <taxon>Bacteria</taxon>
        <taxon>Pseudomonadati</taxon>
        <taxon>Pseudomonadota</taxon>
        <taxon>Alphaproteobacteria</taxon>
        <taxon>Acetobacterales</taxon>
        <taxon>Roseomonadaceae</taxon>
        <taxon>Roseomonas</taxon>
    </lineage>
</organism>
<evidence type="ECO:0000259" key="2">
    <source>
        <dbReference type="Pfam" id="PF08239"/>
    </source>
</evidence>
<keyword evidence="4" id="KW-1185">Reference proteome</keyword>
<proteinExistence type="predicted"/>
<feature type="domain" description="SH3b" evidence="2">
    <location>
        <begin position="238"/>
        <end position="287"/>
    </location>
</feature>
<evidence type="ECO:0000313" key="4">
    <source>
        <dbReference type="Proteomes" id="UP001139516"/>
    </source>
</evidence>
<comment type="caution">
    <text evidence="3">The sequence shown here is derived from an EMBL/GenBank/DDBJ whole genome shotgun (WGS) entry which is preliminary data.</text>
</comment>
<reference evidence="3" key="1">
    <citation type="submission" date="2022-04" db="EMBL/GenBank/DDBJ databases">
        <title>Roseomonas acroporae sp. nov., isolated from coral Acropora digitifera.</title>
        <authorList>
            <person name="Sun H."/>
        </authorList>
    </citation>
    <scope>NUCLEOTIDE SEQUENCE</scope>
    <source>
        <strain evidence="3">NAR14</strain>
    </source>
</reference>
<gene>
    <name evidence="3" type="ORF">M0638_13345</name>
</gene>
<dbReference type="InterPro" id="IPR003646">
    <property type="entry name" value="SH3-like_bac-type"/>
</dbReference>
<feature type="region of interest" description="Disordered" evidence="1">
    <location>
        <begin position="168"/>
        <end position="232"/>
    </location>
</feature>
<protein>
    <submittedName>
        <fullName evidence="3">SH3 domain-containing protein</fullName>
    </submittedName>
</protein>
<dbReference type="Proteomes" id="UP001139516">
    <property type="component" value="Unassembled WGS sequence"/>
</dbReference>
<dbReference type="Gene3D" id="2.30.30.40">
    <property type="entry name" value="SH3 Domains"/>
    <property type="match status" value="1"/>
</dbReference>
<dbReference type="Pfam" id="PF08239">
    <property type="entry name" value="SH3_3"/>
    <property type="match status" value="1"/>
</dbReference>
<evidence type="ECO:0000256" key="1">
    <source>
        <dbReference type="SAM" id="MobiDB-lite"/>
    </source>
</evidence>
<dbReference type="AlphaFoldDB" id="A0A9X2BWX0"/>
<dbReference type="EMBL" id="JALPRX010000057">
    <property type="protein sequence ID" value="MCK8785369.1"/>
    <property type="molecule type" value="Genomic_DNA"/>
</dbReference>
<accession>A0A9X2BWX0</accession>
<evidence type="ECO:0000313" key="3">
    <source>
        <dbReference type="EMBL" id="MCK8785369.1"/>
    </source>
</evidence>